<name>A0A9X1RYK2_9FLAO</name>
<evidence type="ECO:0000313" key="2">
    <source>
        <dbReference type="EMBL" id="MCB7481804.1"/>
    </source>
</evidence>
<evidence type="ECO:0000256" key="1">
    <source>
        <dbReference type="SAM" id="SignalP"/>
    </source>
</evidence>
<dbReference type="AlphaFoldDB" id="A0A9X1RYK2"/>
<dbReference type="RefSeq" id="WP_229341095.1">
    <property type="nucleotide sequence ID" value="NZ_JAJBZG010000005.1"/>
</dbReference>
<sequence>MKICIFFLALFQSVFILAQDSEPSNYNMQDATLCIGDIMQLDDKSIKFKKVISDSRCPKGVTCVWAGEVKILIEFYEQGKFKGDKIITGSNISIEEFFNVKDLIIKTLVVYPYPEINEKISSEEYSLSLKISERVSTD</sequence>
<feature type="signal peptide" evidence="1">
    <location>
        <begin position="1"/>
        <end position="18"/>
    </location>
</feature>
<organism evidence="2 3">
    <name type="scientific">Christiangramia sediminis</name>
    <dbReference type="NCBI Taxonomy" id="2881336"/>
    <lineage>
        <taxon>Bacteria</taxon>
        <taxon>Pseudomonadati</taxon>
        <taxon>Bacteroidota</taxon>
        <taxon>Flavobacteriia</taxon>
        <taxon>Flavobacteriales</taxon>
        <taxon>Flavobacteriaceae</taxon>
        <taxon>Christiangramia</taxon>
    </lineage>
</organism>
<accession>A0A9X1RYK2</accession>
<gene>
    <name evidence="2" type="ORF">LGQ90_11075</name>
</gene>
<keyword evidence="1" id="KW-0732">Signal</keyword>
<feature type="chain" id="PRO_5040881211" evidence="1">
    <location>
        <begin position="19"/>
        <end position="138"/>
    </location>
</feature>
<keyword evidence="3" id="KW-1185">Reference proteome</keyword>
<reference evidence="2" key="1">
    <citation type="submission" date="2021-10" db="EMBL/GenBank/DDBJ databases">
        <title>Gramella sp. ASW11-100T, isolated from marine sediment.</title>
        <authorList>
            <person name="Xia C."/>
        </authorList>
    </citation>
    <scope>NUCLEOTIDE SEQUENCE</scope>
    <source>
        <strain evidence="2">ASW11-100</strain>
    </source>
</reference>
<dbReference type="EMBL" id="JAJBZG010000005">
    <property type="protein sequence ID" value="MCB7481804.1"/>
    <property type="molecule type" value="Genomic_DNA"/>
</dbReference>
<protein>
    <submittedName>
        <fullName evidence="2">Uncharacterized protein</fullName>
    </submittedName>
</protein>
<comment type="caution">
    <text evidence="2">The sequence shown here is derived from an EMBL/GenBank/DDBJ whole genome shotgun (WGS) entry which is preliminary data.</text>
</comment>
<proteinExistence type="predicted"/>
<dbReference type="Proteomes" id="UP001139414">
    <property type="component" value="Unassembled WGS sequence"/>
</dbReference>
<evidence type="ECO:0000313" key="3">
    <source>
        <dbReference type="Proteomes" id="UP001139414"/>
    </source>
</evidence>